<dbReference type="PANTHER" id="PTHR11079">
    <property type="entry name" value="CYTOSINE DEAMINASE FAMILY MEMBER"/>
    <property type="match status" value="1"/>
</dbReference>
<reference evidence="5" key="1">
    <citation type="journal article" date="2020" name="Fungal Divers.">
        <title>Resolving the Mortierellaceae phylogeny through synthesis of multi-gene phylogenetics and phylogenomics.</title>
        <authorList>
            <person name="Vandepol N."/>
            <person name="Liber J."/>
            <person name="Desiro A."/>
            <person name="Na H."/>
            <person name="Kennedy M."/>
            <person name="Barry K."/>
            <person name="Grigoriev I.V."/>
            <person name="Miller A.N."/>
            <person name="O'Donnell K."/>
            <person name="Stajich J.E."/>
            <person name="Bonito G."/>
        </authorList>
    </citation>
    <scope>NUCLEOTIDE SEQUENCE</scope>
    <source>
        <strain evidence="5">MES-2147</strain>
    </source>
</reference>
<keyword evidence="6" id="KW-1185">Reference proteome</keyword>
<feature type="compositionally biased region" description="Basic and acidic residues" evidence="3">
    <location>
        <begin position="284"/>
        <end position="299"/>
    </location>
</feature>
<evidence type="ECO:0000256" key="1">
    <source>
        <dbReference type="ARBA" id="ARBA00022694"/>
    </source>
</evidence>
<sequence length="458" mass="51895">MLDQVLSDEETRPLETENVHIATIEPSQTNNVLKFIRNKLPSTKELDHLKQIRRAAQDEDLKATKLDVILCQESSLSSHDLTQLLDQAGLKEFVQPRIYSVPKYPPLTRHQFEIWRMAWPVTFREDMTRHPEITDSELESIMRHMKYAWEQARLVAAQGEVPSVATIVDPATQQILATSYDTRNSTRHILNHAVMNCVEAIAKCEREKHRERNPQERQGSSTLASSPSIGEKRKEHPTGEDALSPSSAEEDVHVDKKPALDRHDKGATINPQQSSQPMEVDEQGEIRSENTRMEEKPEKEFEEVQPQGDVDSPTKKGYLCTGYDIYLTHEPCVMCSMALVHSRIGRVFYTVSMKATGGLGSVHKIHNHASLNHHFLVYRDVGFEEAPEWTIGGGELALGFSREIYLTAPSRISTACLIALLWSLIMNMDVKEVFGSIGQKHRPEHSESMPHKIIAIEE</sequence>
<protein>
    <submittedName>
        <fullName evidence="5">tRNA-specific adenosine deaminase subunit tad3</fullName>
    </submittedName>
</protein>
<dbReference type="GO" id="GO:0005634">
    <property type="term" value="C:nucleus"/>
    <property type="evidence" value="ECO:0007669"/>
    <property type="project" value="TreeGrafter"/>
</dbReference>
<dbReference type="Gene3D" id="3.40.140.10">
    <property type="entry name" value="Cytidine Deaminase, domain 2"/>
    <property type="match status" value="2"/>
</dbReference>
<dbReference type="OrthoDB" id="3180714at2759"/>
<dbReference type="Proteomes" id="UP000749646">
    <property type="component" value="Unassembled WGS sequence"/>
</dbReference>
<dbReference type="GO" id="GO:0052717">
    <property type="term" value="F:tRNA-specific adenosine-34 deaminase activity"/>
    <property type="evidence" value="ECO:0007669"/>
    <property type="project" value="UniProtKB-EC"/>
</dbReference>
<keyword evidence="1" id="KW-0819">tRNA processing</keyword>
<dbReference type="AlphaFoldDB" id="A0A9P6M910"/>
<accession>A0A9P6M910</accession>
<name>A0A9P6M910_9FUNG</name>
<evidence type="ECO:0000313" key="6">
    <source>
        <dbReference type="Proteomes" id="UP000749646"/>
    </source>
</evidence>
<proteinExistence type="inferred from homology"/>
<dbReference type="SUPFAM" id="SSF53927">
    <property type="entry name" value="Cytidine deaminase-like"/>
    <property type="match status" value="1"/>
</dbReference>
<feature type="compositionally biased region" description="Basic and acidic residues" evidence="3">
    <location>
        <begin position="230"/>
        <end position="239"/>
    </location>
</feature>
<dbReference type="CDD" id="cd01285">
    <property type="entry name" value="nucleoside_deaminase"/>
    <property type="match status" value="1"/>
</dbReference>
<dbReference type="GO" id="GO:0046872">
    <property type="term" value="F:metal ion binding"/>
    <property type="evidence" value="ECO:0007669"/>
    <property type="project" value="UniProtKB-KW"/>
</dbReference>
<dbReference type="PROSITE" id="PS51747">
    <property type="entry name" value="CYT_DCMP_DEAMINASES_2"/>
    <property type="match status" value="1"/>
</dbReference>
<evidence type="ECO:0000256" key="3">
    <source>
        <dbReference type="SAM" id="MobiDB-lite"/>
    </source>
</evidence>
<gene>
    <name evidence="5" type="primary">TAD3</name>
    <name evidence="5" type="ORF">BGZ65_004190</name>
</gene>
<dbReference type="InterPro" id="IPR016193">
    <property type="entry name" value="Cytidine_deaminase-like"/>
</dbReference>
<evidence type="ECO:0000256" key="2">
    <source>
        <dbReference type="ARBA" id="ARBA00038160"/>
    </source>
</evidence>
<feature type="compositionally biased region" description="Basic and acidic residues" evidence="3">
    <location>
        <begin position="250"/>
        <end position="266"/>
    </location>
</feature>
<feature type="compositionally biased region" description="Polar residues" evidence="3">
    <location>
        <begin position="216"/>
        <end position="228"/>
    </location>
</feature>
<dbReference type="Pfam" id="PF00383">
    <property type="entry name" value="dCMP_cyt_deam_1"/>
    <property type="match status" value="1"/>
</dbReference>
<feature type="domain" description="CMP/dCMP-type deaminase" evidence="4">
    <location>
        <begin position="139"/>
        <end position="362"/>
    </location>
</feature>
<feature type="region of interest" description="Disordered" evidence="3">
    <location>
        <begin position="208"/>
        <end position="310"/>
    </location>
</feature>
<organism evidence="5 6">
    <name type="scientific">Modicella reniformis</name>
    <dbReference type="NCBI Taxonomy" id="1440133"/>
    <lineage>
        <taxon>Eukaryota</taxon>
        <taxon>Fungi</taxon>
        <taxon>Fungi incertae sedis</taxon>
        <taxon>Mucoromycota</taxon>
        <taxon>Mortierellomycotina</taxon>
        <taxon>Mortierellomycetes</taxon>
        <taxon>Mortierellales</taxon>
        <taxon>Mortierellaceae</taxon>
        <taxon>Modicella</taxon>
    </lineage>
</organism>
<evidence type="ECO:0000259" key="4">
    <source>
        <dbReference type="PROSITE" id="PS51747"/>
    </source>
</evidence>
<dbReference type="InterPro" id="IPR002125">
    <property type="entry name" value="CMP_dCMP_dom"/>
</dbReference>
<evidence type="ECO:0000313" key="5">
    <source>
        <dbReference type="EMBL" id="KAF9981219.1"/>
    </source>
</evidence>
<dbReference type="PANTHER" id="PTHR11079:SF156">
    <property type="entry name" value="INACTIVE TRNA-SPECIFIC ADENOSINE DEAMINASE-LIKE PROTEIN 3-RELATED"/>
    <property type="match status" value="1"/>
</dbReference>
<comment type="similarity">
    <text evidence="2">Belongs to the cytidine and deoxycytidylate deaminase family. ADAT3 subfamily.</text>
</comment>
<comment type="caution">
    <text evidence="5">The sequence shown here is derived from an EMBL/GenBank/DDBJ whole genome shotgun (WGS) entry which is preliminary data.</text>
</comment>
<dbReference type="GO" id="GO:0005737">
    <property type="term" value="C:cytoplasm"/>
    <property type="evidence" value="ECO:0007669"/>
    <property type="project" value="TreeGrafter"/>
</dbReference>
<dbReference type="GO" id="GO:0002100">
    <property type="term" value="P:tRNA wobble adenosine to inosine editing"/>
    <property type="evidence" value="ECO:0007669"/>
    <property type="project" value="InterPro"/>
</dbReference>
<dbReference type="EMBL" id="JAAAHW010003728">
    <property type="protein sequence ID" value="KAF9981219.1"/>
    <property type="molecule type" value="Genomic_DNA"/>
</dbReference>